<dbReference type="Pfam" id="PF11563">
    <property type="entry name" value="Protoglobin"/>
    <property type="match status" value="1"/>
</dbReference>
<name>A0ABU0YLD0_9PROT</name>
<evidence type="ECO:0000256" key="2">
    <source>
        <dbReference type="ARBA" id="ARBA00029447"/>
    </source>
</evidence>
<dbReference type="Pfam" id="PF00015">
    <property type="entry name" value="MCPsignal"/>
    <property type="match status" value="1"/>
</dbReference>
<comment type="caution">
    <text evidence="5">The sequence shown here is derived from an EMBL/GenBank/DDBJ whole genome shotgun (WGS) entry which is preliminary data.</text>
</comment>
<comment type="similarity">
    <text evidence="2">Belongs to the methyl-accepting chemotaxis (MCP) protein family.</text>
</comment>
<protein>
    <submittedName>
        <fullName evidence="5">Protoglobin domain-containing protein</fullName>
    </submittedName>
</protein>
<dbReference type="RefSeq" id="WP_379955989.1">
    <property type="nucleotide sequence ID" value="NZ_JAUYVI010000004.1"/>
</dbReference>
<accession>A0ABU0YLD0</accession>
<dbReference type="InterPro" id="IPR044398">
    <property type="entry name" value="Globin-sensor_dom"/>
</dbReference>
<keyword evidence="6" id="KW-1185">Reference proteome</keyword>
<keyword evidence="1 3" id="KW-0807">Transducer</keyword>
<dbReference type="InterPro" id="IPR039379">
    <property type="entry name" value="Protoglobin_sensor_dom"/>
</dbReference>
<dbReference type="SUPFAM" id="SSF58104">
    <property type="entry name" value="Methyl-accepting chemotaxis protein (MCP) signaling domain"/>
    <property type="match status" value="1"/>
</dbReference>
<reference evidence="6" key="1">
    <citation type="submission" date="2023-08" db="EMBL/GenBank/DDBJ databases">
        <title>Rhodospirillaceae gen. nov., a novel taxon isolated from the Yangtze River Yuezi River estuary sludge.</title>
        <authorList>
            <person name="Ruan L."/>
        </authorList>
    </citation>
    <scope>NUCLEOTIDE SEQUENCE [LARGE SCALE GENOMIC DNA]</scope>
    <source>
        <strain evidence="6">R-7</strain>
    </source>
</reference>
<evidence type="ECO:0000313" key="6">
    <source>
        <dbReference type="Proteomes" id="UP001230156"/>
    </source>
</evidence>
<evidence type="ECO:0000256" key="1">
    <source>
        <dbReference type="ARBA" id="ARBA00023224"/>
    </source>
</evidence>
<dbReference type="Gene3D" id="1.10.490.10">
    <property type="entry name" value="Globins"/>
    <property type="match status" value="1"/>
</dbReference>
<feature type="domain" description="Methyl-accepting transducer" evidence="4">
    <location>
        <begin position="174"/>
        <end position="410"/>
    </location>
</feature>
<dbReference type="Proteomes" id="UP001230156">
    <property type="component" value="Unassembled WGS sequence"/>
</dbReference>
<dbReference type="Gene3D" id="1.10.287.950">
    <property type="entry name" value="Methyl-accepting chemotaxis protein"/>
    <property type="match status" value="1"/>
</dbReference>
<dbReference type="PRINTS" id="PR00260">
    <property type="entry name" value="CHEMTRNSDUCR"/>
</dbReference>
<sequence>MFAEDLAARIALAGLSPDDCALLPVAFERLAPALDTLLDDFYVAAARVPELARLVQGHVPRLKTAQQGHWREIFSGRFDDAYLARATAIGRAHFRIGLQPHWYAAGYTRILAGMSALLIRDFRRKPEQAAKMVAAVEKAILLDMAVAIAVYIQAGDEHLKQRLGETADAIGGEIASAIAETGARAVEVRRLTEETCASATRMAEEAAAARDASDATAQQVAAAASATEELSAAVADVARSMTHSNSAAESAVAKADQAAATLSALRGAVTRIDGVVGLIADVARQTNMLALNATIEAARAGAAGKGFAVVASEVKQLAGQTGRATDEIRQQTAEVERITGTAVTAVAAVVDAIRAIQEGSTTISAAAEQQATATGGISANMAAARDQTAGVNGNIAEVLRDSVAAKAQVEVVRGELARIEAGLRQLSERVSAMLVRLRDPSARGSEPRPVERRAAE</sequence>
<dbReference type="InterPro" id="IPR004090">
    <property type="entry name" value="Chemotax_Me-accpt_rcpt"/>
</dbReference>
<gene>
    <name evidence="5" type="ORF">Q8A70_12565</name>
</gene>
<dbReference type="PROSITE" id="PS50111">
    <property type="entry name" value="CHEMOTAXIS_TRANSDUC_2"/>
    <property type="match status" value="1"/>
</dbReference>
<organism evidence="5 6">
    <name type="scientific">Dongia sedimenti</name>
    <dbReference type="NCBI Taxonomy" id="3064282"/>
    <lineage>
        <taxon>Bacteria</taxon>
        <taxon>Pseudomonadati</taxon>
        <taxon>Pseudomonadota</taxon>
        <taxon>Alphaproteobacteria</taxon>
        <taxon>Rhodospirillales</taxon>
        <taxon>Dongiaceae</taxon>
        <taxon>Dongia</taxon>
    </lineage>
</organism>
<dbReference type="PANTHER" id="PTHR32089">
    <property type="entry name" value="METHYL-ACCEPTING CHEMOTAXIS PROTEIN MCPB"/>
    <property type="match status" value="1"/>
</dbReference>
<evidence type="ECO:0000313" key="5">
    <source>
        <dbReference type="EMBL" id="MDQ7248509.1"/>
    </source>
</evidence>
<evidence type="ECO:0000256" key="3">
    <source>
        <dbReference type="PROSITE-ProRule" id="PRU00284"/>
    </source>
</evidence>
<evidence type="ECO:0000259" key="4">
    <source>
        <dbReference type="PROSITE" id="PS50111"/>
    </source>
</evidence>
<dbReference type="EMBL" id="JAUYVI010000004">
    <property type="protein sequence ID" value="MDQ7248509.1"/>
    <property type="molecule type" value="Genomic_DNA"/>
</dbReference>
<dbReference type="InterPro" id="IPR012292">
    <property type="entry name" value="Globin/Proto"/>
</dbReference>
<dbReference type="PANTHER" id="PTHR32089:SF112">
    <property type="entry name" value="LYSOZYME-LIKE PROTEIN-RELATED"/>
    <property type="match status" value="1"/>
</dbReference>
<dbReference type="InterPro" id="IPR004089">
    <property type="entry name" value="MCPsignal_dom"/>
</dbReference>
<dbReference type="InterPro" id="IPR009050">
    <property type="entry name" value="Globin-like_sf"/>
</dbReference>
<dbReference type="SUPFAM" id="SSF46458">
    <property type="entry name" value="Globin-like"/>
    <property type="match status" value="1"/>
</dbReference>
<proteinExistence type="inferred from homology"/>
<dbReference type="CDD" id="cd01068">
    <property type="entry name" value="globin_sensor"/>
    <property type="match status" value="1"/>
</dbReference>
<dbReference type="SMART" id="SM00283">
    <property type="entry name" value="MA"/>
    <property type="match status" value="1"/>
</dbReference>